<evidence type="ECO:0000313" key="2">
    <source>
        <dbReference type="Proteomes" id="UP000003070"/>
    </source>
</evidence>
<proteinExistence type="predicted"/>
<protein>
    <submittedName>
        <fullName evidence="1">Uncharacterized protein</fullName>
    </submittedName>
</protein>
<name>E3C9M3_9LACO</name>
<accession>E3C9M3</accession>
<reference evidence="1 2" key="1">
    <citation type="submission" date="2010-10" db="EMBL/GenBank/DDBJ databases">
        <authorList>
            <person name="Durkin A.S."/>
            <person name="Madupu R."/>
            <person name="Torralba M."/>
            <person name="Gillis M."/>
            <person name="Methe B."/>
            <person name="Sutton G."/>
            <person name="Nelson K.E."/>
        </authorList>
    </citation>
    <scope>NUCLEOTIDE SEQUENCE [LARGE SCALE GENOMIC DNA]</scope>
    <source>
        <strain evidence="1 2">PB013-T2-3</strain>
    </source>
</reference>
<sequence length="53" mass="6231">MQTVIIIMFGNSWILNGNIINHCSLLRKCLDIKMHNIRNYDHSLVLCTFQLLE</sequence>
<dbReference type="EMBL" id="AEKL01000068">
    <property type="protein sequence ID" value="EFQ52573.1"/>
    <property type="molecule type" value="Genomic_DNA"/>
</dbReference>
<organism evidence="1 2">
    <name type="scientific">Limosilactobacillus oris PB013-T2-3</name>
    <dbReference type="NCBI Taxonomy" id="908339"/>
    <lineage>
        <taxon>Bacteria</taxon>
        <taxon>Bacillati</taxon>
        <taxon>Bacillota</taxon>
        <taxon>Bacilli</taxon>
        <taxon>Lactobacillales</taxon>
        <taxon>Lactobacillaceae</taxon>
        <taxon>Limosilactobacillus</taxon>
    </lineage>
</organism>
<dbReference type="Proteomes" id="UP000003070">
    <property type="component" value="Unassembled WGS sequence"/>
</dbReference>
<evidence type="ECO:0000313" key="1">
    <source>
        <dbReference type="EMBL" id="EFQ52573.1"/>
    </source>
</evidence>
<comment type="caution">
    <text evidence="1">The sequence shown here is derived from an EMBL/GenBank/DDBJ whole genome shotgun (WGS) entry which is preliminary data.</text>
</comment>
<gene>
    <name evidence="1" type="ORF">HMPREF9265_0512</name>
</gene>
<dbReference type="AlphaFoldDB" id="E3C9M3"/>